<sequence>IEELIIKKHGKPNRILSDCGLEFNNKTINELIKKHELKWEYASPFHHQTTGAVERVIQTLMNKLKKLTNFGQEQWTKRVEAATLAVNLSFNRAIGNSPFVLKYGRLPELNIDKDLFQPRVWLSRKETHDRKRETFQRYRQQVVKGKITSNKDFRIGDKVLIFRRTQNKMDANWHSGFVIKEKLSEDAFLV</sequence>
<gene>
    <name evidence="2" type="primary">TY3B-I_2</name>
    <name evidence="2" type="ORF">NGRA_3598</name>
</gene>
<evidence type="ECO:0000313" key="3">
    <source>
        <dbReference type="Proteomes" id="UP000740883"/>
    </source>
</evidence>
<dbReference type="PROSITE" id="PS50994">
    <property type="entry name" value="INTEGRASE"/>
    <property type="match status" value="1"/>
</dbReference>
<dbReference type="Gene3D" id="3.30.420.10">
    <property type="entry name" value="Ribonuclease H-like superfamily/Ribonuclease H"/>
    <property type="match status" value="1"/>
</dbReference>
<protein>
    <submittedName>
        <fullName evidence="2">Transposon Ty3-I Gag-Pol polyprotein</fullName>
    </submittedName>
</protein>
<dbReference type="InterPro" id="IPR001584">
    <property type="entry name" value="Integrase_cat-core"/>
</dbReference>
<feature type="domain" description="Integrase catalytic" evidence="1">
    <location>
        <begin position="1"/>
        <end position="106"/>
    </location>
</feature>
<accession>A0A9P6KX08</accession>
<feature type="non-terminal residue" evidence="2">
    <location>
        <position position="190"/>
    </location>
</feature>
<dbReference type="Proteomes" id="UP000740883">
    <property type="component" value="Unassembled WGS sequence"/>
</dbReference>
<keyword evidence="3" id="KW-1185">Reference proteome</keyword>
<evidence type="ECO:0000313" key="2">
    <source>
        <dbReference type="EMBL" id="KAF9743250.1"/>
    </source>
</evidence>
<dbReference type="EMBL" id="SBJO01001610">
    <property type="protein sequence ID" value="KAF9743250.1"/>
    <property type="molecule type" value="Genomic_DNA"/>
</dbReference>
<reference evidence="2 3" key="1">
    <citation type="journal article" date="2020" name="Genome Biol. Evol.">
        <title>Comparative genomics of strictly vertically transmitted, feminizing microsporidia endosymbionts of amphipod crustaceans.</title>
        <authorList>
            <person name="Cormier A."/>
            <person name="Chebbi M.A."/>
            <person name="Giraud I."/>
            <person name="Wattier R."/>
            <person name="Teixeira M."/>
            <person name="Gilbert C."/>
            <person name="Rigaud T."/>
            <person name="Cordaux R."/>
        </authorList>
    </citation>
    <scope>NUCLEOTIDE SEQUENCE [LARGE SCALE GENOMIC DNA]</scope>
    <source>
        <strain evidence="2 3">Ou3-Ou53</strain>
    </source>
</reference>
<dbReference type="PANTHER" id="PTHR37984">
    <property type="entry name" value="PROTEIN CBG26694"/>
    <property type="match status" value="1"/>
</dbReference>
<dbReference type="InterPro" id="IPR012337">
    <property type="entry name" value="RNaseH-like_sf"/>
</dbReference>
<dbReference type="InterPro" id="IPR036397">
    <property type="entry name" value="RNaseH_sf"/>
</dbReference>
<dbReference type="GO" id="GO:0015074">
    <property type="term" value="P:DNA integration"/>
    <property type="evidence" value="ECO:0007669"/>
    <property type="project" value="InterPro"/>
</dbReference>
<dbReference type="OrthoDB" id="2194985at2759"/>
<comment type="caution">
    <text evidence="2">The sequence shown here is derived from an EMBL/GenBank/DDBJ whole genome shotgun (WGS) entry which is preliminary data.</text>
</comment>
<feature type="non-terminal residue" evidence="2">
    <location>
        <position position="1"/>
    </location>
</feature>
<dbReference type="GO" id="GO:0005634">
    <property type="term" value="C:nucleus"/>
    <property type="evidence" value="ECO:0007669"/>
    <property type="project" value="UniProtKB-ARBA"/>
</dbReference>
<dbReference type="PANTHER" id="PTHR37984:SF5">
    <property type="entry name" value="PROTEIN NYNRIN-LIKE"/>
    <property type="match status" value="1"/>
</dbReference>
<organism evidence="2 3">
    <name type="scientific">Nosema granulosis</name>
    <dbReference type="NCBI Taxonomy" id="83296"/>
    <lineage>
        <taxon>Eukaryota</taxon>
        <taxon>Fungi</taxon>
        <taxon>Fungi incertae sedis</taxon>
        <taxon>Microsporidia</taxon>
        <taxon>Nosematidae</taxon>
        <taxon>Nosema</taxon>
    </lineage>
</organism>
<dbReference type="InterPro" id="IPR050951">
    <property type="entry name" value="Retrovirus_Pol_polyprotein"/>
</dbReference>
<name>A0A9P6KX08_9MICR</name>
<proteinExistence type="predicted"/>
<evidence type="ECO:0000259" key="1">
    <source>
        <dbReference type="PROSITE" id="PS50994"/>
    </source>
</evidence>
<dbReference type="AlphaFoldDB" id="A0A9P6KX08"/>
<dbReference type="SUPFAM" id="SSF53098">
    <property type="entry name" value="Ribonuclease H-like"/>
    <property type="match status" value="1"/>
</dbReference>
<dbReference type="GO" id="GO:0003676">
    <property type="term" value="F:nucleic acid binding"/>
    <property type="evidence" value="ECO:0007669"/>
    <property type="project" value="InterPro"/>
</dbReference>